<dbReference type="InterPro" id="IPR005158">
    <property type="entry name" value="BTAD"/>
</dbReference>
<dbReference type="PANTHER" id="PTHR47691">
    <property type="entry name" value="REGULATOR-RELATED"/>
    <property type="match status" value="1"/>
</dbReference>
<keyword evidence="7" id="KW-1185">Reference proteome</keyword>
<evidence type="ECO:0000256" key="3">
    <source>
        <dbReference type="PROSITE-ProRule" id="PRU01091"/>
    </source>
</evidence>
<dbReference type="SUPFAM" id="SSF46894">
    <property type="entry name" value="C-terminal effector domain of the bipartite response regulators"/>
    <property type="match status" value="1"/>
</dbReference>
<evidence type="ECO:0000256" key="2">
    <source>
        <dbReference type="ARBA" id="ARBA00023125"/>
    </source>
</evidence>
<dbReference type="RefSeq" id="WP_209896615.1">
    <property type="nucleotide sequence ID" value="NZ_JAGGMR010000001.1"/>
</dbReference>
<dbReference type="Gene3D" id="3.40.50.300">
    <property type="entry name" value="P-loop containing nucleotide triphosphate hydrolases"/>
    <property type="match status" value="1"/>
</dbReference>
<accession>A0ABS4QQB6</accession>
<dbReference type="Gene3D" id="1.25.40.10">
    <property type="entry name" value="Tetratricopeptide repeat domain"/>
    <property type="match status" value="2"/>
</dbReference>
<gene>
    <name evidence="6" type="ORF">BJ987_006241</name>
</gene>
<organism evidence="6 7">
    <name type="scientific">Nocardia goodfellowii</name>
    <dbReference type="NCBI Taxonomy" id="882446"/>
    <lineage>
        <taxon>Bacteria</taxon>
        <taxon>Bacillati</taxon>
        <taxon>Actinomycetota</taxon>
        <taxon>Actinomycetes</taxon>
        <taxon>Mycobacteriales</taxon>
        <taxon>Nocardiaceae</taxon>
        <taxon>Nocardia</taxon>
    </lineage>
</organism>
<dbReference type="PROSITE" id="PS51755">
    <property type="entry name" value="OMPR_PHOB"/>
    <property type="match status" value="1"/>
</dbReference>
<reference evidence="6 7" key="1">
    <citation type="submission" date="2021-03" db="EMBL/GenBank/DDBJ databases">
        <title>Sequencing the genomes of 1000 actinobacteria strains.</title>
        <authorList>
            <person name="Klenk H.-P."/>
        </authorList>
    </citation>
    <scope>NUCLEOTIDE SEQUENCE [LARGE SCALE GENOMIC DNA]</scope>
    <source>
        <strain evidence="6 7">DSM 45516</strain>
    </source>
</reference>
<evidence type="ECO:0000256" key="4">
    <source>
        <dbReference type="SAM" id="MobiDB-lite"/>
    </source>
</evidence>
<dbReference type="Pfam" id="PF03704">
    <property type="entry name" value="BTAD"/>
    <property type="match status" value="1"/>
</dbReference>
<keyword evidence="2 3" id="KW-0238">DNA-binding</keyword>
<feature type="DNA-binding region" description="OmpR/PhoB-type" evidence="3">
    <location>
        <begin position="7"/>
        <end position="104"/>
    </location>
</feature>
<dbReference type="SUPFAM" id="SSF52540">
    <property type="entry name" value="P-loop containing nucleoside triphosphate hydrolases"/>
    <property type="match status" value="1"/>
</dbReference>
<evidence type="ECO:0000259" key="5">
    <source>
        <dbReference type="PROSITE" id="PS51755"/>
    </source>
</evidence>
<dbReference type="SMART" id="SM00862">
    <property type="entry name" value="Trans_reg_C"/>
    <property type="match status" value="1"/>
</dbReference>
<comment type="similarity">
    <text evidence="1">Belongs to the AfsR/DnrI/RedD regulatory family.</text>
</comment>
<sequence length="1048" mass="112767">MSRSAGSNHPVAAPDVRIRILGPLAVHRGSQSEPLGGARLRTLLIRLALDVGRPVSSTSLAETLWPGDGPFDRTNALHSAVSRLRRFLPDACLRSLPGGYVLDLRPETVDAYRFEQAAAAGRAALKHGEHERAGRVLTEALACWSGELSSEVPDFARDRLEELRLSVLEDRAEAVLSLGVRDGLAEQLASLAKTHVYRERLQALYLRALHAEGRQAEALGAYERIRARLAEELGADPGPEMQSAHLTILRAETGRRPRGNLPAPHTSFLGREWECARVRDLLQVNRLVTVTGPGGVGKTRLALEVASAMTDRAWIVDLAPVADPNAVVHVAAAMLGSGSAGLLEPPRDALVRIAESLPSAATVLVLDSCEHVLDEVARLAEKLLGRCPELRIIATSREPLGLAGEHVFAVPPLSIDAAVRLFMDRMSDMPPVPRFDSTSAFLVKTVCLRLDRLPLAIELAAARARSIPLAELGIRLDTGTEPLAVARRAAQPRHRTLRAVVAWSWDLLDPDEQALARRLAVFPGPIGIDSAVTVAGASLDGLAALTDKSLLQFDGHHYRMLATIRDYALKKLWETEELDTVRAEHAQFFRTLAEQAEPRLRAAEQVRWLTRLDLERDNLLAALRYAHEAGDANTAVRLCAALGMYWLLRGDRQAMVDGTRLALATPGSAPADAAAATSALHVLATELWSDREVDAAVLAELSTAEHPLVVLIEPFVATACHGPARGLTVLHRRTPHPDPWTAAVLQLLHGVLPGAGGDPRTAMSAVETAIAKFRTIGDRIGLSWALTVRADSHATIGEYASAIADLTDVIGLARELDPSDNCLLQRARIAELRGQLGDIAKARQEMEHALTSVGATAGYAAIAQLTLADLARRDADPGEAELRLRLADAHTIEFPCVEPLFRVRLACVRADLMMDSGDFTTALPHLASACAAAATASDPALSARVTTRLARWHLLDGHPVRAVELVAITHALLGTPEPGDPDLAAVTGDLRTTLGERRYLEAYARGSRRDTALDSIAARFGLSPAGRGATERTPASNRRSRPALPASL</sequence>
<dbReference type="InterPro" id="IPR027417">
    <property type="entry name" value="P-loop_NTPase"/>
</dbReference>
<dbReference type="EMBL" id="JAGGMR010000001">
    <property type="protein sequence ID" value="MBP2193340.1"/>
    <property type="molecule type" value="Genomic_DNA"/>
</dbReference>
<dbReference type="SUPFAM" id="SSF48452">
    <property type="entry name" value="TPR-like"/>
    <property type="match status" value="2"/>
</dbReference>
<evidence type="ECO:0000313" key="7">
    <source>
        <dbReference type="Proteomes" id="UP001519325"/>
    </source>
</evidence>
<comment type="caution">
    <text evidence="6">The sequence shown here is derived from an EMBL/GenBank/DDBJ whole genome shotgun (WGS) entry which is preliminary data.</text>
</comment>
<feature type="domain" description="OmpR/PhoB-type" evidence="5">
    <location>
        <begin position="7"/>
        <end position="104"/>
    </location>
</feature>
<dbReference type="InterPro" id="IPR016032">
    <property type="entry name" value="Sig_transdc_resp-reg_C-effctor"/>
</dbReference>
<dbReference type="InterPro" id="IPR036388">
    <property type="entry name" value="WH-like_DNA-bd_sf"/>
</dbReference>
<feature type="region of interest" description="Disordered" evidence="4">
    <location>
        <begin position="1024"/>
        <end position="1048"/>
    </location>
</feature>
<dbReference type="InterPro" id="IPR011990">
    <property type="entry name" value="TPR-like_helical_dom_sf"/>
</dbReference>
<proteinExistence type="inferred from homology"/>
<dbReference type="Gene3D" id="1.10.10.10">
    <property type="entry name" value="Winged helix-like DNA-binding domain superfamily/Winged helix DNA-binding domain"/>
    <property type="match status" value="1"/>
</dbReference>
<dbReference type="Proteomes" id="UP001519325">
    <property type="component" value="Unassembled WGS sequence"/>
</dbReference>
<dbReference type="SMART" id="SM01043">
    <property type="entry name" value="BTAD"/>
    <property type="match status" value="1"/>
</dbReference>
<protein>
    <submittedName>
        <fullName evidence="6">ATPase/DNA-binding SARP family transcriptional activator</fullName>
    </submittedName>
</protein>
<dbReference type="CDD" id="cd15831">
    <property type="entry name" value="BTAD"/>
    <property type="match status" value="1"/>
</dbReference>
<dbReference type="InterPro" id="IPR001867">
    <property type="entry name" value="OmpR/PhoB-type_DNA-bd"/>
</dbReference>
<name>A0ABS4QQB6_9NOCA</name>
<evidence type="ECO:0000313" key="6">
    <source>
        <dbReference type="EMBL" id="MBP2193340.1"/>
    </source>
</evidence>
<dbReference type="PANTHER" id="PTHR47691:SF3">
    <property type="entry name" value="HTH-TYPE TRANSCRIPTIONAL REGULATOR RV0890C-RELATED"/>
    <property type="match status" value="1"/>
</dbReference>
<dbReference type="Pfam" id="PF13191">
    <property type="entry name" value="AAA_16"/>
    <property type="match status" value="1"/>
</dbReference>
<evidence type="ECO:0000256" key="1">
    <source>
        <dbReference type="ARBA" id="ARBA00005820"/>
    </source>
</evidence>
<dbReference type="InterPro" id="IPR041664">
    <property type="entry name" value="AAA_16"/>
</dbReference>